<protein>
    <submittedName>
        <fullName evidence="2">Uncharacterized protein</fullName>
    </submittedName>
</protein>
<feature type="region of interest" description="Disordered" evidence="1">
    <location>
        <begin position="14"/>
        <end position="68"/>
    </location>
</feature>
<evidence type="ECO:0000256" key="1">
    <source>
        <dbReference type="SAM" id="MobiDB-lite"/>
    </source>
</evidence>
<organism evidence="2 3">
    <name type="scientific">Micromonas commoda (strain RCC299 / NOUM17 / CCMP2709)</name>
    <name type="common">Picoplanktonic green alga</name>
    <dbReference type="NCBI Taxonomy" id="296587"/>
    <lineage>
        <taxon>Eukaryota</taxon>
        <taxon>Viridiplantae</taxon>
        <taxon>Chlorophyta</taxon>
        <taxon>Mamiellophyceae</taxon>
        <taxon>Mamiellales</taxon>
        <taxon>Mamiellaceae</taxon>
        <taxon>Micromonas</taxon>
    </lineage>
</organism>
<dbReference type="Proteomes" id="UP000002009">
    <property type="component" value="Chromosome 10"/>
</dbReference>
<dbReference type="AlphaFoldDB" id="C1FI83"/>
<accession>C1FI83</accession>
<keyword evidence="3" id="KW-1185">Reference proteome</keyword>
<dbReference type="KEGG" id="mis:MICPUN_108994"/>
<dbReference type="InParanoid" id="C1FI83"/>
<feature type="compositionally biased region" description="Basic and acidic residues" evidence="1">
    <location>
        <begin position="50"/>
        <end position="59"/>
    </location>
</feature>
<sequence length="99" mass="10877">MGFEDQVQKVGDWGLEHIAHAPKDRPHADNHPGWGISGDAHHPAPASKKNSKESSRKSMDLYPTGRRSFDMSNNIVGKALDADVKTQQNLDKEGLSAFI</sequence>
<name>C1FI83_MICCC</name>
<feature type="compositionally biased region" description="Basic and acidic residues" evidence="1">
    <location>
        <begin position="14"/>
        <end position="30"/>
    </location>
</feature>
<dbReference type="RefSeq" id="XP_002508692.1">
    <property type="nucleotide sequence ID" value="XM_002508646.1"/>
</dbReference>
<evidence type="ECO:0000313" key="2">
    <source>
        <dbReference type="EMBL" id="ACO69950.1"/>
    </source>
</evidence>
<reference evidence="2 3" key="1">
    <citation type="journal article" date="2009" name="Science">
        <title>Green evolution and dynamic adaptations revealed by genomes of the marine picoeukaryotes Micromonas.</title>
        <authorList>
            <person name="Worden A.Z."/>
            <person name="Lee J.H."/>
            <person name="Mock T."/>
            <person name="Rouze P."/>
            <person name="Simmons M.P."/>
            <person name="Aerts A.L."/>
            <person name="Allen A.E."/>
            <person name="Cuvelier M.L."/>
            <person name="Derelle E."/>
            <person name="Everett M.V."/>
            <person name="Foulon E."/>
            <person name="Grimwood J."/>
            <person name="Gundlach H."/>
            <person name="Henrissat B."/>
            <person name="Napoli C."/>
            <person name="McDonald S.M."/>
            <person name="Parker M.S."/>
            <person name="Rombauts S."/>
            <person name="Salamov A."/>
            <person name="Von Dassow P."/>
            <person name="Badger J.H."/>
            <person name="Coutinho P.M."/>
            <person name="Demir E."/>
            <person name="Dubchak I."/>
            <person name="Gentemann C."/>
            <person name="Eikrem W."/>
            <person name="Gready J.E."/>
            <person name="John U."/>
            <person name="Lanier W."/>
            <person name="Lindquist E.A."/>
            <person name="Lucas S."/>
            <person name="Mayer K.F."/>
            <person name="Moreau H."/>
            <person name="Not F."/>
            <person name="Otillar R."/>
            <person name="Panaud O."/>
            <person name="Pangilinan J."/>
            <person name="Paulsen I."/>
            <person name="Piegu B."/>
            <person name="Poliakov A."/>
            <person name="Robbens S."/>
            <person name="Schmutz J."/>
            <person name="Toulza E."/>
            <person name="Wyss T."/>
            <person name="Zelensky A."/>
            <person name="Zhou K."/>
            <person name="Armbrust E.V."/>
            <person name="Bhattacharya D."/>
            <person name="Goodenough U.W."/>
            <person name="Van de Peer Y."/>
            <person name="Grigoriev I.V."/>
        </authorList>
    </citation>
    <scope>NUCLEOTIDE SEQUENCE [LARGE SCALE GENOMIC DNA]</scope>
    <source>
        <strain evidence="3">RCC299 / NOUM17</strain>
    </source>
</reference>
<dbReference type="EMBL" id="CP001576">
    <property type="protein sequence ID" value="ACO69950.1"/>
    <property type="molecule type" value="Genomic_DNA"/>
</dbReference>
<proteinExistence type="predicted"/>
<dbReference type="GeneID" id="8246697"/>
<gene>
    <name evidence="2" type="ORF">MICPUN_108994</name>
</gene>
<evidence type="ECO:0000313" key="3">
    <source>
        <dbReference type="Proteomes" id="UP000002009"/>
    </source>
</evidence>